<dbReference type="SUPFAM" id="SSF50494">
    <property type="entry name" value="Trypsin-like serine proteases"/>
    <property type="match status" value="1"/>
</dbReference>
<dbReference type="EMBL" id="CAKLPZ010000001">
    <property type="protein sequence ID" value="CAH0999749.1"/>
    <property type="molecule type" value="Genomic_DNA"/>
</dbReference>
<proteinExistence type="predicted"/>
<comment type="caution">
    <text evidence="2">The sequence shown here is derived from an EMBL/GenBank/DDBJ whole genome shotgun (WGS) entry which is preliminary data.</text>
</comment>
<dbReference type="Proteomes" id="UP000837803">
    <property type="component" value="Unassembled WGS sequence"/>
</dbReference>
<dbReference type="InterPro" id="IPR009003">
    <property type="entry name" value="Peptidase_S1_PA"/>
</dbReference>
<feature type="chain" id="PRO_5045511579" description="Serine protease" evidence="1">
    <location>
        <begin position="27"/>
        <end position="351"/>
    </location>
</feature>
<protein>
    <recommendedName>
        <fullName evidence="4">Serine protease</fullName>
    </recommendedName>
</protein>
<dbReference type="Gene3D" id="2.40.10.10">
    <property type="entry name" value="Trypsin-like serine proteases"/>
    <property type="match status" value="1"/>
</dbReference>
<evidence type="ECO:0000313" key="3">
    <source>
        <dbReference type="Proteomes" id="UP000837803"/>
    </source>
</evidence>
<sequence>MIFTKCIFKTICLNLCIYLISLPVLHGQDSTMMNTWHDALFNVQSFLPDTSYTEHKKRQINNLESLLAEGKITTDYYQQEIHSLLEEYSTTGTAIYFYSNDQKLLLSADHVLRVPLYEYGVFDNSGNPYNKRLLKYVLPPMIRILPRFKSYADTLYEFKDFTVVREDIFDYTGIITRWPDADLTLWNLTDLIDNFDSTRIDEEYDPIDISNLLYPKVPDIGTRIFAIGFPVSVSNLHAEKFYGSDGTLLPKPNLTLPMTSWGRVGLSNPEFGFTYVDISVYPGNSGGPVIDIDSGKLIGIVSSQSSEQVMYNGSPTFLRHRIPFATIVNTIGISQLFYMHQAAVQKRDSGQ</sequence>
<gene>
    <name evidence="2" type="ORF">LEM8419_01049</name>
</gene>
<dbReference type="Pfam" id="PF13365">
    <property type="entry name" value="Trypsin_2"/>
    <property type="match status" value="1"/>
</dbReference>
<name>A0ABN8F6U8_9BACT</name>
<reference evidence="2" key="1">
    <citation type="submission" date="2021-12" db="EMBL/GenBank/DDBJ databases">
        <authorList>
            <person name="Rodrigo-Torres L."/>
            <person name="Arahal R. D."/>
            <person name="Lucena T."/>
        </authorList>
    </citation>
    <scope>NUCLEOTIDE SEQUENCE</scope>
    <source>
        <strain evidence="2">CECT 8419</strain>
    </source>
</reference>
<organism evidence="2 3">
    <name type="scientific">Neolewinella maritima</name>
    <dbReference type="NCBI Taxonomy" id="1383882"/>
    <lineage>
        <taxon>Bacteria</taxon>
        <taxon>Pseudomonadati</taxon>
        <taxon>Bacteroidota</taxon>
        <taxon>Saprospiria</taxon>
        <taxon>Saprospirales</taxon>
        <taxon>Lewinellaceae</taxon>
        <taxon>Neolewinella</taxon>
    </lineage>
</organism>
<dbReference type="InterPro" id="IPR043504">
    <property type="entry name" value="Peptidase_S1_PA_chymotrypsin"/>
</dbReference>
<keyword evidence="3" id="KW-1185">Reference proteome</keyword>
<evidence type="ECO:0000256" key="1">
    <source>
        <dbReference type="SAM" id="SignalP"/>
    </source>
</evidence>
<keyword evidence="1" id="KW-0732">Signal</keyword>
<evidence type="ECO:0000313" key="2">
    <source>
        <dbReference type="EMBL" id="CAH0999749.1"/>
    </source>
</evidence>
<feature type="signal peptide" evidence="1">
    <location>
        <begin position="1"/>
        <end position="26"/>
    </location>
</feature>
<evidence type="ECO:0008006" key="4">
    <source>
        <dbReference type="Google" id="ProtNLM"/>
    </source>
</evidence>
<accession>A0ABN8F6U8</accession>